<dbReference type="STRING" id="390807.SAMN04488095_1535"/>
<name>A0A1I3LIN8_9RHOB</name>
<reference evidence="5 6" key="1">
    <citation type="submission" date="2016-10" db="EMBL/GenBank/DDBJ databases">
        <authorList>
            <person name="de Groot N.N."/>
        </authorList>
    </citation>
    <scope>NUCLEOTIDE SEQUENCE [LARGE SCALE GENOMIC DNA]</scope>
    <source>
        <strain evidence="5 6">DSM 19073</strain>
    </source>
</reference>
<dbReference type="EMBL" id="FORA01000002">
    <property type="protein sequence ID" value="SFI84410.1"/>
    <property type="molecule type" value="Genomic_DNA"/>
</dbReference>
<dbReference type="CDD" id="cd04663">
    <property type="entry name" value="NUDIX_Hydrolase"/>
    <property type="match status" value="1"/>
</dbReference>
<organism evidence="5 6">
    <name type="scientific">Jannaschia pohangensis</name>
    <dbReference type="NCBI Taxonomy" id="390807"/>
    <lineage>
        <taxon>Bacteria</taxon>
        <taxon>Pseudomonadati</taxon>
        <taxon>Pseudomonadota</taxon>
        <taxon>Alphaproteobacteria</taxon>
        <taxon>Rhodobacterales</taxon>
        <taxon>Roseobacteraceae</taxon>
        <taxon>Jannaschia</taxon>
    </lineage>
</organism>
<evidence type="ECO:0000313" key="5">
    <source>
        <dbReference type="EMBL" id="SFI84410.1"/>
    </source>
</evidence>
<evidence type="ECO:0000256" key="2">
    <source>
        <dbReference type="ARBA" id="ARBA00022801"/>
    </source>
</evidence>
<dbReference type="InterPro" id="IPR020084">
    <property type="entry name" value="NUDIX_hydrolase_CS"/>
</dbReference>
<dbReference type="AlphaFoldDB" id="A0A1I3LIN8"/>
<evidence type="ECO:0000259" key="4">
    <source>
        <dbReference type="PROSITE" id="PS51462"/>
    </source>
</evidence>
<comment type="similarity">
    <text evidence="3">Belongs to the Nudix hydrolase family.</text>
</comment>
<keyword evidence="6" id="KW-1185">Reference proteome</keyword>
<keyword evidence="2 3" id="KW-0378">Hydrolase</keyword>
<feature type="domain" description="Nudix hydrolase" evidence="4">
    <location>
        <begin position="1"/>
        <end position="125"/>
    </location>
</feature>
<dbReference type="PROSITE" id="PS51462">
    <property type="entry name" value="NUDIX"/>
    <property type="match status" value="1"/>
</dbReference>
<comment type="cofactor">
    <cofactor evidence="1">
        <name>Mg(2+)</name>
        <dbReference type="ChEBI" id="CHEBI:18420"/>
    </cofactor>
</comment>
<sequence>MTRQVACPILRQGGRVLAFRHPLAGLQLVKGGIEPGETPEAAALRELQEEAGVEGRDPQLFGRCTTVQPGEVWHLVAVTADQLPDRWDHRCSDDGGHDFAFFWHDPAGDTSGFDPRYVRVLKVLK</sequence>
<dbReference type="Proteomes" id="UP000199110">
    <property type="component" value="Unassembled WGS sequence"/>
</dbReference>
<dbReference type="Gene3D" id="3.90.79.10">
    <property type="entry name" value="Nucleoside Triphosphate Pyrophosphohydrolase"/>
    <property type="match status" value="1"/>
</dbReference>
<dbReference type="InterPro" id="IPR000086">
    <property type="entry name" value="NUDIX_hydrolase_dom"/>
</dbReference>
<dbReference type="InterPro" id="IPR020476">
    <property type="entry name" value="Nudix_hydrolase"/>
</dbReference>
<proteinExistence type="inferred from homology"/>
<dbReference type="GO" id="GO:0016787">
    <property type="term" value="F:hydrolase activity"/>
    <property type="evidence" value="ECO:0007669"/>
    <property type="project" value="UniProtKB-KW"/>
</dbReference>
<accession>A0A1I3LIN8</accession>
<dbReference type="PRINTS" id="PR00502">
    <property type="entry name" value="NUDIXFAMILY"/>
</dbReference>
<dbReference type="RefSeq" id="WP_217641159.1">
    <property type="nucleotide sequence ID" value="NZ_FORA01000002.1"/>
</dbReference>
<gene>
    <name evidence="5" type="ORF">SAMN04488095_1535</name>
</gene>
<dbReference type="Pfam" id="PF00293">
    <property type="entry name" value="NUDIX"/>
    <property type="match status" value="1"/>
</dbReference>
<protein>
    <submittedName>
        <fullName evidence="5">NUDIX domain-containing protein</fullName>
    </submittedName>
</protein>
<evidence type="ECO:0000256" key="3">
    <source>
        <dbReference type="RuleBase" id="RU003476"/>
    </source>
</evidence>
<dbReference type="SUPFAM" id="SSF55811">
    <property type="entry name" value="Nudix"/>
    <property type="match status" value="1"/>
</dbReference>
<evidence type="ECO:0000313" key="6">
    <source>
        <dbReference type="Proteomes" id="UP000199110"/>
    </source>
</evidence>
<dbReference type="PROSITE" id="PS00893">
    <property type="entry name" value="NUDIX_BOX"/>
    <property type="match status" value="1"/>
</dbReference>
<evidence type="ECO:0000256" key="1">
    <source>
        <dbReference type="ARBA" id="ARBA00001946"/>
    </source>
</evidence>
<dbReference type="InterPro" id="IPR015797">
    <property type="entry name" value="NUDIX_hydrolase-like_dom_sf"/>
</dbReference>